<evidence type="ECO:0000313" key="2">
    <source>
        <dbReference type="EMBL" id="KAE9382741.1"/>
    </source>
</evidence>
<evidence type="ECO:0000256" key="1">
    <source>
        <dbReference type="SAM" id="SignalP"/>
    </source>
</evidence>
<feature type="signal peptide" evidence="1">
    <location>
        <begin position="1"/>
        <end position="22"/>
    </location>
</feature>
<sequence>MIHDSTLIVGSSALAAIGVVDASAPSQLDILVGCDHSKALHTALCNSGFYSTPDTIKSHYTRTIRLVWSYHKRGYKSVNVIETINSTVWMHILASPSTAHTAFVSFAEHRLSTLAARPCHLDSSLGAWLGGV</sequence>
<accession>A0A6A4GB60</accession>
<reference evidence="2" key="1">
    <citation type="journal article" date="2019" name="Environ. Microbiol.">
        <title>Fungal ecological strategies reflected in gene transcription - a case study of two litter decomposers.</title>
        <authorList>
            <person name="Barbi F."/>
            <person name="Kohler A."/>
            <person name="Barry K."/>
            <person name="Baskaran P."/>
            <person name="Daum C."/>
            <person name="Fauchery L."/>
            <person name="Ihrmark K."/>
            <person name="Kuo A."/>
            <person name="LaButti K."/>
            <person name="Lipzen A."/>
            <person name="Morin E."/>
            <person name="Grigoriev I.V."/>
            <person name="Henrissat B."/>
            <person name="Lindahl B."/>
            <person name="Martin F."/>
        </authorList>
    </citation>
    <scope>NUCLEOTIDE SEQUENCE</scope>
    <source>
        <strain evidence="2">JB14</strain>
    </source>
</reference>
<keyword evidence="1" id="KW-0732">Signal</keyword>
<dbReference type="OrthoDB" id="3126610at2759"/>
<dbReference type="AlphaFoldDB" id="A0A6A4GB60"/>
<gene>
    <name evidence="2" type="ORF">BT96DRAFT_1010103</name>
</gene>
<keyword evidence="3" id="KW-1185">Reference proteome</keyword>
<dbReference type="Proteomes" id="UP000799118">
    <property type="component" value="Unassembled WGS sequence"/>
</dbReference>
<proteinExistence type="predicted"/>
<feature type="chain" id="PRO_5025654499" evidence="1">
    <location>
        <begin position="23"/>
        <end position="132"/>
    </location>
</feature>
<evidence type="ECO:0000313" key="3">
    <source>
        <dbReference type="Proteomes" id="UP000799118"/>
    </source>
</evidence>
<protein>
    <submittedName>
        <fullName evidence="2">Uncharacterized protein</fullName>
    </submittedName>
</protein>
<organism evidence="2 3">
    <name type="scientific">Gymnopus androsaceus JB14</name>
    <dbReference type="NCBI Taxonomy" id="1447944"/>
    <lineage>
        <taxon>Eukaryota</taxon>
        <taxon>Fungi</taxon>
        <taxon>Dikarya</taxon>
        <taxon>Basidiomycota</taxon>
        <taxon>Agaricomycotina</taxon>
        <taxon>Agaricomycetes</taxon>
        <taxon>Agaricomycetidae</taxon>
        <taxon>Agaricales</taxon>
        <taxon>Marasmiineae</taxon>
        <taxon>Omphalotaceae</taxon>
        <taxon>Gymnopus</taxon>
    </lineage>
</organism>
<name>A0A6A4GB60_9AGAR</name>
<dbReference type="EMBL" id="ML771043">
    <property type="protein sequence ID" value="KAE9382741.1"/>
    <property type="molecule type" value="Genomic_DNA"/>
</dbReference>